<gene>
    <name evidence="5" type="ORF">SAMN06265368_2240</name>
</gene>
<dbReference type="Gene3D" id="1.10.1040.10">
    <property type="entry name" value="N-(1-d-carboxylethyl)-l-norvaline Dehydrogenase, domain 2"/>
    <property type="match status" value="1"/>
</dbReference>
<evidence type="ECO:0000259" key="3">
    <source>
        <dbReference type="Pfam" id="PF01232"/>
    </source>
</evidence>
<dbReference type="InterPro" id="IPR013328">
    <property type="entry name" value="6PGD_dom2"/>
</dbReference>
<dbReference type="PROSITE" id="PS00974">
    <property type="entry name" value="MANNITOL_DHGENASE"/>
    <property type="match status" value="1"/>
</dbReference>
<dbReference type="InterPro" id="IPR023027">
    <property type="entry name" value="Mannitol_DH_CS"/>
</dbReference>
<feature type="domain" description="Mannitol dehydrogenase C-terminal" evidence="4">
    <location>
        <begin position="284"/>
        <end position="471"/>
    </location>
</feature>
<dbReference type="InterPro" id="IPR008927">
    <property type="entry name" value="6-PGluconate_DH-like_C_sf"/>
</dbReference>
<dbReference type="Pfam" id="PF08125">
    <property type="entry name" value="Mannitol_dh_C"/>
    <property type="match status" value="1"/>
</dbReference>
<accession>A0A285PBM3</accession>
<name>A0A285PBM3_9HYPH</name>
<dbReference type="PRINTS" id="PR00084">
    <property type="entry name" value="MTLDHDRGNASE"/>
</dbReference>
<dbReference type="PANTHER" id="PTHR43362">
    <property type="entry name" value="MANNITOL DEHYDROGENASE DSF1-RELATED"/>
    <property type="match status" value="1"/>
</dbReference>
<protein>
    <submittedName>
        <fullName evidence="5">D-arabinitol 4-dehydrogenase</fullName>
    </submittedName>
</protein>
<dbReference type="Pfam" id="PF01232">
    <property type="entry name" value="Mannitol_dh"/>
    <property type="match status" value="1"/>
</dbReference>
<proteinExistence type="predicted"/>
<dbReference type="InterPro" id="IPR000669">
    <property type="entry name" value="Mannitol_DH"/>
</dbReference>
<evidence type="ECO:0000259" key="4">
    <source>
        <dbReference type="Pfam" id="PF08125"/>
    </source>
</evidence>
<dbReference type="GO" id="GO:0016616">
    <property type="term" value="F:oxidoreductase activity, acting on the CH-OH group of donors, NAD or NADP as acceptor"/>
    <property type="evidence" value="ECO:0007669"/>
    <property type="project" value="TreeGrafter"/>
</dbReference>
<dbReference type="InterPro" id="IPR050988">
    <property type="entry name" value="Mannitol_DH/Oxidoreductase"/>
</dbReference>
<feature type="domain" description="Mannitol dehydrogenase N-terminal" evidence="3">
    <location>
        <begin position="26"/>
        <end position="274"/>
    </location>
</feature>
<dbReference type="Gene3D" id="3.40.50.720">
    <property type="entry name" value="NAD(P)-binding Rossmann-like Domain"/>
    <property type="match status" value="1"/>
</dbReference>
<dbReference type="EMBL" id="OBEL01000002">
    <property type="protein sequence ID" value="SNZ19160.1"/>
    <property type="molecule type" value="Genomic_DNA"/>
</dbReference>
<dbReference type="PANTHER" id="PTHR43362:SF1">
    <property type="entry name" value="MANNITOL DEHYDROGENASE 2-RELATED"/>
    <property type="match status" value="1"/>
</dbReference>
<evidence type="ECO:0000313" key="6">
    <source>
        <dbReference type="Proteomes" id="UP000219439"/>
    </source>
</evidence>
<keyword evidence="6" id="KW-1185">Reference proteome</keyword>
<organism evidence="5 6">
    <name type="scientific">Cohaesibacter gelatinilyticus</name>
    <dbReference type="NCBI Taxonomy" id="372072"/>
    <lineage>
        <taxon>Bacteria</taxon>
        <taxon>Pseudomonadati</taxon>
        <taxon>Pseudomonadota</taxon>
        <taxon>Alphaproteobacteria</taxon>
        <taxon>Hyphomicrobiales</taxon>
        <taxon>Cohaesibacteraceae</taxon>
    </lineage>
</organism>
<dbReference type="InterPro" id="IPR013131">
    <property type="entry name" value="Mannitol_DH_N"/>
</dbReference>
<dbReference type="Proteomes" id="UP000219439">
    <property type="component" value="Unassembled WGS sequence"/>
</dbReference>
<sequence>MTLNDIQKYHLELSATSYDRSACEIGVVHIGYGAFHRTHQAMYIDDYMQVSGDLGWGIAAVNLRASEAHAFHLVQDARQGYLLKTTSPDGESKLRLVRSHIHFEDWSSSPQSAEELISLESVHCVTITVTESGYYLRDDWSLNIDDPVIAAEISGDQCKSVYAYLRRALKHRMQAHGSPVNILCCDNIRSNGHMLEKNFLTYLQHVGEEDMHIWVSGHVSFPCSMVDRITPRTSEALQSEVSGLFPNQSLSPVQGESFAQWVLEDKFKAPMPDLTRCGVEVVCDVDPYEEAKIRILNGGHTALCYLGALAGYKTYDEAFRDPTLREIFDAFEEAEVSPGLDMELPFDKKVYLAQIAERFSNEAIADQLERICMDGFSKMPVFIRPTLESCLRQNILPENTILCIASWYVYARRFLMGQMPVPYHEPNWDKLKPLLAKGQEEAFARTKLLWAQLPDDHPKFVTELISAIEKVETTWPT</sequence>
<keyword evidence="2" id="KW-0520">NAD</keyword>
<evidence type="ECO:0000313" key="5">
    <source>
        <dbReference type="EMBL" id="SNZ19160.1"/>
    </source>
</evidence>
<dbReference type="AlphaFoldDB" id="A0A285PBM3"/>
<evidence type="ECO:0000256" key="2">
    <source>
        <dbReference type="ARBA" id="ARBA00023027"/>
    </source>
</evidence>
<dbReference type="InterPro" id="IPR013118">
    <property type="entry name" value="Mannitol_DH_C"/>
</dbReference>
<keyword evidence="1" id="KW-0560">Oxidoreductase</keyword>
<dbReference type="OrthoDB" id="271711at2"/>
<reference evidence="5 6" key="1">
    <citation type="submission" date="2017-09" db="EMBL/GenBank/DDBJ databases">
        <authorList>
            <person name="Ehlers B."/>
            <person name="Leendertz F.H."/>
        </authorList>
    </citation>
    <scope>NUCLEOTIDE SEQUENCE [LARGE SCALE GENOMIC DNA]</scope>
    <source>
        <strain evidence="5 6">DSM 18289</strain>
    </source>
</reference>
<dbReference type="SUPFAM" id="SSF51735">
    <property type="entry name" value="NAD(P)-binding Rossmann-fold domains"/>
    <property type="match status" value="1"/>
</dbReference>
<dbReference type="InterPro" id="IPR036291">
    <property type="entry name" value="NAD(P)-bd_dom_sf"/>
</dbReference>
<dbReference type="SUPFAM" id="SSF48179">
    <property type="entry name" value="6-phosphogluconate dehydrogenase C-terminal domain-like"/>
    <property type="match status" value="1"/>
</dbReference>
<dbReference type="GO" id="GO:0019594">
    <property type="term" value="P:mannitol metabolic process"/>
    <property type="evidence" value="ECO:0007669"/>
    <property type="project" value="InterPro"/>
</dbReference>
<dbReference type="RefSeq" id="WP_097153524.1">
    <property type="nucleotide sequence ID" value="NZ_OBEL01000002.1"/>
</dbReference>
<evidence type="ECO:0000256" key="1">
    <source>
        <dbReference type="ARBA" id="ARBA00023002"/>
    </source>
</evidence>